<dbReference type="Pfam" id="PF15869">
    <property type="entry name" value="TolB_like"/>
    <property type="match status" value="1"/>
</dbReference>
<dbReference type="Proteomes" id="UP001213646">
    <property type="component" value="Unassembled WGS sequence"/>
</dbReference>
<sequence length="350" mass="41061">MKIYFYIVISLLLICSCKKESGIVKNTTLFSKEDFKQTISLKGKIIEIDSLWKPIRIWVHDSSLVSIDMYCDYFAQIYDNKNGFKKTENIPRGIGPGEFLNCWSLQFYLDKVWAFDMQQAKMNAYKISDFLNKKNISPVNSIKFNSGAPTSVAVLPDNSFLCSDLTDSENLVTHFDTLGNKDNKYQVGYPEVSINNIPENLKKRFWENRIYYNHYNNKIVIFYTYSDLIDIYNSDMKLMHRIQGPDNFIPILGNRKVENHDFAYIIPEQTKFAYLFGVLTDSEIWALYYGISPKRGEEMQHTIFVFDYQGNPLRHYELDIPITFFCVDSKMKYIYGLSEQPDPVIIRYQY</sequence>
<organism evidence="2 3">
    <name type="scientific">Parabacteroides johnsonii</name>
    <dbReference type="NCBI Taxonomy" id="387661"/>
    <lineage>
        <taxon>Bacteria</taxon>
        <taxon>Pseudomonadati</taxon>
        <taxon>Bacteroidota</taxon>
        <taxon>Bacteroidia</taxon>
        <taxon>Bacteroidales</taxon>
        <taxon>Tannerellaceae</taxon>
        <taxon>Parabacteroides</taxon>
    </lineage>
</organism>
<dbReference type="EMBL" id="JAQPYX010000115">
    <property type="protein sequence ID" value="MDC7150318.1"/>
    <property type="molecule type" value="Genomic_DNA"/>
</dbReference>
<dbReference type="SUPFAM" id="SSF50969">
    <property type="entry name" value="YVTN repeat-like/Quinoprotein amine dehydrogenase"/>
    <property type="match status" value="1"/>
</dbReference>
<dbReference type="AlphaFoldDB" id="A0A9Q5X7C1"/>
<protein>
    <submittedName>
        <fullName evidence="1">BF3164 family lipoprotein</fullName>
    </submittedName>
</protein>
<dbReference type="InterPro" id="IPR011044">
    <property type="entry name" value="Quino_amine_DH_bsu"/>
</dbReference>
<keyword evidence="1" id="KW-0449">Lipoprotein</keyword>
<proteinExistence type="predicted"/>
<reference evidence="1" key="3">
    <citation type="submission" date="2023-01" db="EMBL/GenBank/DDBJ databases">
        <title>Exploring GABA producing Bacteroides strains toward improving mental health.</title>
        <authorList>
            <person name="Yousuf B."/>
            <person name="Bouhlel N.E."/>
            <person name="Mottawea W."/>
            <person name="Hammami R."/>
        </authorList>
    </citation>
    <scope>NUCLEOTIDE SEQUENCE</scope>
    <source>
        <strain evidence="1">UO.H1047</strain>
    </source>
</reference>
<reference evidence="3" key="1">
    <citation type="submission" date="2017-04" db="EMBL/GenBank/DDBJ databases">
        <title>Function of individual gut microbiota members based on whole genome sequencing of pure cultures obtained from chicken caecum.</title>
        <authorList>
            <person name="Medvecky M."/>
            <person name="Cejkova D."/>
            <person name="Polansky O."/>
            <person name="Karasova D."/>
            <person name="Kubasova T."/>
            <person name="Cizek A."/>
            <person name="Rychlik I."/>
        </authorList>
    </citation>
    <scope>NUCLEOTIDE SEQUENCE [LARGE SCALE GENOMIC DNA]</scope>
    <source>
        <strain evidence="3">An42</strain>
    </source>
</reference>
<evidence type="ECO:0000313" key="3">
    <source>
        <dbReference type="Proteomes" id="UP000195975"/>
    </source>
</evidence>
<evidence type="ECO:0000313" key="1">
    <source>
        <dbReference type="EMBL" id="MDC7150318.1"/>
    </source>
</evidence>
<gene>
    <name evidence="2" type="ORF">B5F96_12875</name>
    <name evidence="1" type="ORF">PQG89_12935</name>
</gene>
<dbReference type="PROSITE" id="PS51257">
    <property type="entry name" value="PROKAR_LIPOPROTEIN"/>
    <property type="match status" value="1"/>
</dbReference>
<dbReference type="Proteomes" id="UP000195975">
    <property type="component" value="Unassembled WGS sequence"/>
</dbReference>
<reference evidence="2" key="2">
    <citation type="journal article" date="2018" name="BMC Genomics">
        <title>Whole genome sequencing and function prediction of 133 gut anaerobes isolated from chicken caecum in pure cultures.</title>
        <authorList>
            <person name="Medvecky M."/>
            <person name="Cejkova D."/>
            <person name="Polansky O."/>
            <person name="Karasova D."/>
            <person name="Kubasova T."/>
            <person name="Cizek A."/>
            <person name="Rychlik I."/>
        </authorList>
    </citation>
    <scope>NUCLEOTIDE SEQUENCE</scope>
    <source>
        <strain evidence="2">An42</strain>
    </source>
</reference>
<accession>A0A9Q5X7C1</accession>
<name>A0A9Q5X7C1_9BACT</name>
<evidence type="ECO:0000313" key="2">
    <source>
        <dbReference type="EMBL" id="OUO04338.1"/>
    </source>
</evidence>
<dbReference type="RefSeq" id="WP_087375542.1">
    <property type="nucleotide sequence ID" value="NZ_CALVDK010000007.1"/>
</dbReference>
<dbReference type="EMBL" id="NFIJ01000014">
    <property type="protein sequence ID" value="OUO04338.1"/>
    <property type="molecule type" value="Genomic_DNA"/>
</dbReference>
<comment type="caution">
    <text evidence="2">The sequence shown here is derived from an EMBL/GenBank/DDBJ whole genome shotgun (WGS) entry which is preliminary data.</text>
</comment>